<evidence type="ECO:0000256" key="2">
    <source>
        <dbReference type="ARBA" id="ARBA00008674"/>
    </source>
</evidence>
<dbReference type="EMBL" id="JAWQEG010002850">
    <property type="protein sequence ID" value="KAK3869338.1"/>
    <property type="molecule type" value="Genomic_DNA"/>
</dbReference>
<name>A0AAE1F8P7_PETCI</name>
<comment type="caution">
    <text evidence="12">The sequence shown here is derived from an EMBL/GenBank/DDBJ whole genome shotgun (WGS) entry which is preliminary data.</text>
</comment>
<evidence type="ECO:0008006" key="14">
    <source>
        <dbReference type="Google" id="ProtNLM"/>
    </source>
</evidence>
<keyword evidence="10 11" id="KW-0472">Membrane</keyword>
<evidence type="ECO:0000256" key="1">
    <source>
        <dbReference type="ARBA" id="ARBA00004298"/>
    </source>
</evidence>
<evidence type="ECO:0000256" key="5">
    <source>
        <dbReference type="ARBA" id="ARBA00022692"/>
    </source>
</evidence>
<evidence type="ECO:0000313" key="13">
    <source>
        <dbReference type="Proteomes" id="UP001286313"/>
    </source>
</evidence>
<evidence type="ECO:0000256" key="3">
    <source>
        <dbReference type="ARBA" id="ARBA00022448"/>
    </source>
</evidence>
<gene>
    <name evidence="12" type="ORF">Pcinc_025343</name>
</gene>
<comment type="similarity">
    <text evidence="2">Belongs to the complex I NDUFC2 subunit family.</text>
</comment>
<evidence type="ECO:0000256" key="9">
    <source>
        <dbReference type="ARBA" id="ARBA00023128"/>
    </source>
</evidence>
<comment type="subcellular location">
    <subcellularLocation>
        <location evidence="1">Mitochondrion inner membrane</location>
        <topology evidence="1">Single-pass membrane protein</topology>
        <orientation evidence="1">Matrix side</orientation>
    </subcellularLocation>
</comment>
<dbReference type="Proteomes" id="UP001286313">
    <property type="component" value="Unassembled WGS sequence"/>
</dbReference>
<evidence type="ECO:0000256" key="4">
    <source>
        <dbReference type="ARBA" id="ARBA00022660"/>
    </source>
</evidence>
<evidence type="ECO:0000256" key="8">
    <source>
        <dbReference type="ARBA" id="ARBA00022989"/>
    </source>
</evidence>
<proteinExistence type="inferred from homology"/>
<keyword evidence="5 11" id="KW-0812">Transmembrane</keyword>
<evidence type="ECO:0000256" key="11">
    <source>
        <dbReference type="SAM" id="Phobius"/>
    </source>
</evidence>
<sequence length="120" mass="13789">MEEEKLEINPADYFSPTAPIPARGTFRDYYYPVVCGGIGFVGVLFMNFFARKPVFSGIQQHMIAGSLGVVTGFTLDRWMDRRAAHRDAVLYNYIVSHPEDFPPIQRKKFTEVLESWVPIR</sequence>
<dbReference type="GO" id="GO:0006120">
    <property type="term" value="P:mitochondrial electron transport, NADH to ubiquinone"/>
    <property type="evidence" value="ECO:0007669"/>
    <property type="project" value="InterPro"/>
</dbReference>
<evidence type="ECO:0000256" key="10">
    <source>
        <dbReference type="ARBA" id="ARBA00023136"/>
    </source>
</evidence>
<keyword evidence="9" id="KW-0496">Mitochondrion</keyword>
<keyword evidence="3" id="KW-0813">Transport</keyword>
<dbReference type="PANTHER" id="PTHR13099:SF0">
    <property type="entry name" value="NADH DEHYDROGENASE [UBIQUINONE] 1 SUBUNIT C2-RELATED"/>
    <property type="match status" value="1"/>
</dbReference>
<evidence type="ECO:0000313" key="12">
    <source>
        <dbReference type="EMBL" id="KAK3869338.1"/>
    </source>
</evidence>
<feature type="transmembrane region" description="Helical" evidence="11">
    <location>
        <begin position="29"/>
        <end position="50"/>
    </location>
</feature>
<dbReference type="GO" id="GO:0005743">
    <property type="term" value="C:mitochondrial inner membrane"/>
    <property type="evidence" value="ECO:0007669"/>
    <property type="project" value="UniProtKB-SubCell"/>
</dbReference>
<dbReference type="Pfam" id="PF06374">
    <property type="entry name" value="NDUF_C2"/>
    <property type="match status" value="1"/>
</dbReference>
<dbReference type="AlphaFoldDB" id="A0AAE1F8P7"/>
<protein>
    <recommendedName>
        <fullName evidence="14">NADH dehydrogenase [ubiquinone] 1 subunit C2</fullName>
    </recommendedName>
</protein>
<keyword evidence="13" id="KW-1185">Reference proteome</keyword>
<keyword evidence="4" id="KW-0679">Respiratory chain</keyword>
<reference evidence="12" key="1">
    <citation type="submission" date="2023-10" db="EMBL/GenBank/DDBJ databases">
        <title>Genome assemblies of two species of porcelain crab, Petrolisthes cinctipes and Petrolisthes manimaculis (Anomura: Porcellanidae).</title>
        <authorList>
            <person name="Angst P."/>
        </authorList>
    </citation>
    <scope>NUCLEOTIDE SEQUENCE</scope>
    <source>
        <strain evidence="12">PB745_01</strain>
        <tissue evidence="12">Gill</tissue>
    </source>
</reference>
<dbReference type="InterPro" id="IPR009423">
    <property type="entry name" value="NDUC2"/>
</dbReference>
<evidence type="ECO:0000256" key="6">
    <source>
        <dbReference type="ARBA" id="ARBA00022792"/>
    </source>
</evidence>
<organism evidence="12 13">
    <name type="scientific">Petrolisthes cinctipes</name>
    <name type="common">Flat porcelain crab</name>
    <dbReference type="NCBI Taxonomy" id="88211"/>
    <lineage>
        <taxon>Eukaryota</taxon>
        <taxon>Metazoa</taxon>
        <taxon>Ecdysozoa</taxon>
        <taxon>Arthropoda</taxon>
        <taxon>Crustacea</taxon>
        <taxon>Multicrustacea</taxon>
        <taxon>Malacostraca</taxon>
        <taxon>Eumalacostraca</taxon>
        <taxon>Eucarida</taxon>
        <taxon>Decapoda</taxon>
        <taxon>Pleocyemata</taxon>
        <taxon>Anomura</taxon>
        <taxon>Galatheoidea</taxon>
        <taxon>Porcellanidae</taxon>
        <taxon>Petrolisthes</taxon>
    </lineage>
</organism>
<accession>A0AAE1F8P7</accession>
<keyword evidence="6" id="KW-0999">Mitochondrion inner membrane</keyword>
<keyword evidence="7" id="KW-0249">Electron transport</keyword>
<dbReference type="PANTHER" id="PTHR13099">
    <property type="entry name" value="NADH-UBIQUINONE OXIDOREDUCTASE SUBUNIT B14.5B"/>
    <property type="match status" value="1"/>
</dbReference>
<keyword evidence="8 11" id="KW-1133">Transmembrane helix</keyword>
<evidence type="ECO:0000256" key="7">
    <source>
        <dbReference type="ARBA" id="ARBA00022982"/>
    </source>
</evidence>